<proteinExistence type="predicted"/>
<name>A0AAW1GV60_SAPOF</name>
<evidence type="ECO:0008006" key="3">
    <source>
        <dbReference type="Google" id="ProtNLM"/>
    </source>
</evidence>
<dbReference type="PANTHER" id="PTHR34222:SF99">
    <property type="entry name" value="PROTEIN, PUTATIVE-RELATED"/>
    <property type="match status" value="1"/>
</dbReference>
<dbReference type="AlphaFoldDB" id="A0AAW1GV60"/>
<dbReference type="PANTHER" id="PTHR34222">
    <property type="entry name" value="GAG_PRE-INTEGRS DOMAIN-CONTAINING PROTEIN"/>
    <property type="match status" value="1"/>
</dbReference>
<protein>
    <recommendedName>
        <fullName evidence="3">Retrotransposon gag domain-containing protein</fullName>
    </recommendedName>
</protein>
<dbReference type="Proteomes" id="UP001443914">
    <property type="component" value="Unassembled WGS sequence"/>
</dbReference>
<reference evidence="1" key="1">
    <citation type="submission" date="2024-03" db="EMBL/GenBank/DDBJ databases">
        <title>WGS assembly of Saponaria officinalis var. Norfolk2.</title>
        <authorList>
            <person name="Jenkins J."/>
            <person name="Shu S."/>
            <person name="Grimwood J."/>
            <person name="Barry K."/>
            <person name="Goodstein D."/>
            <person name="Schmutz J."/>
            <person name="Leebens-Mack J."/>
            <person name="Osbourn A."/>
        </authorList>
    </citation>
    <scope>NUCLEOTIDE SEQUENCE [LARGE SCALE GENOMIC DNA]</scope>
    <source>
        <strain evidence="1">JIC</strain>
    </source>
</reference>
<comment type="caution">
    <text evidence="1">The sequence shown here is derived from an EMBL/GenBank/DDBJ whole genome shotgun (WGS) entry which is preliminary data.</text>
</comment>
<gene>
    <name evidence="1" type="ORF">RND81_13G082000</name>
</gene>
<organism evidence="1 2">
    <name type="scientific">Saponaria officinalis</name>
    <name type="common">Common soapwort</name>
    <name type="synonym">Lychnis saponaria</name>
    <dbReference type="NCBI Taxonomy" id="3572"/>
    <lineage>
        <taxon>Eukaryota</taxon>
        <taxon>Viridiplantae</taxon>
        <taxon>Streptophyta</taxon>
        <taxon>Embryophyta</taxon>
        <taxon>Tracheophyta</taxon>
        <taxon>Spermatophyta</taxon>
        <taxon>Magnoliopsida</taxon>
        <taxon>eudicotyledons</taxon>
        <taxon>Gunneridae</taxon>
        <taxon>Pentapetalae</taxon>
        <taxon>Caryophyllales</taxon>
        <taxon>Caryophyllaceae</taxon>
        <taxon>Caryophylleae</taxon>
        <taxon>Saponaria</taxon>
    </lineage>
</organism>
<evidence type="ECO:0000313" key="2">
    <source>
        <dbReference type="Proteomes" id="UP001443914"/>
    </source>
</evidence>
<dbReference type="EMBL" id="JBDFQZ010000013">
    <property type="protein sequence ID" value="KAK9668728.1"/>
    <property type="molecule type" value="Genomic_DNA"/>
</dbReference>
<sequence length="372" mass="41338">MSDFAILAPSITSYDHYDDPLYISTSDQPVLQLRDVFFALVAKNKEGFVDGTCKLPPKADKNSKEPWTEILERCSQVNTLDIYQLRKELGQIQQDSLPLVEYYSKLKRIWEDIDTLDPLPSCTCGAIDGCTCQMLKKILGRESGEKLIQFLMGLTDVYDSVKTHVLTKEPLPPLKKALSLLQNIERQKQLHTTSDFMTDTSAVIKEESHFALKKPRFSSDSGTAPTHGFRNTANNAEVVTHLDSSVQNDPLSEDDQPFPDKSQAQLSPTLVDGLVNTVMDRVLKAFSEKTTSSSLNFAGTIASCHTVFSASFVNNHAWIIDTGASDHMTSNEHLLSNVYSLPHPLFVGFLDGTAKAVYKVGVLLFFSSHHFA</sequence>
<accession>A0AAW1GV60</accession>
<evidence type="ECO:0000313" key="1">
    <source>
        <dbReference type="EMBL" id="KAK9668728.1"/>
    </source>
</evidence>
<keyword evidence="2" id="KW-1185">Reference proteome</keyword>